<feature type="region of interest" description="Disordered" evidence="1">
    <location>
        <begin position="1"/>
        <end position="27"/>
    </location>
</feature>
<keyword evidence="3" id="KW-1185">Reference proteome</keyword>
<organism evidence="2 3">
    <name type="scientific">Pisolithus tinctorius Marx 270</name>
    <dbReference type="NCBI Taxonomy" id="870435"/>
    <lineage>
        <taxon>Eukaryota</taxon>
        <taxon>Fungi</taxon>
        <taxon>Dikarya</taxon>
        <taxon>Basidiomycota</taxon>
        <taxon>Agaricomycotina</taxon>
        <taxon>Agaricomycetes</taxon>
        <taxon>Agaricomycetidae</taxon>
        <taxon>Boletales</taxon>
        <taxon>Sclerodermatineae</taxon>
        <taxon>Pisolithaceae</taxon>
        <taxon>Pisolithus</taxon>
    </lineage>
</organism>
<dbReference type="EMBL" id="KN831951">
    <property type="protein sequence ID" value="KIO10831.1"/>
    <property type="molecule type" value="Genomic_DNA"/>
</dbReference>
<reference evidence="3" key="2">
    <citation type="submission" date="2015-01" db="EMBL/GenBank/DDBJ databases">
        <title>Evolutionary Origins and Diversification of the Mycorrhizal Mutualists.</title>
        <authorList>
            <consortium name="DOE Joint Genome Institute"/>
            <consortium name="Mycorrhizal Genomics Consortium"/>
            <person name="Kohler A."/>
            <person name="Kuo A."/>
            <person name="Nagy L.G."/>
            <person name="Floudas D."/>
            <person name="Copeland A."/>
            <person name="Barry K.W."/>
            <person name="Cichocki N."/>
            <person name="Veneault-Fourrey C."/>
            <person name="LaButti K."/>
            <person name="Lindquist E.A."/>
            <person name="Lipzen A."/>
            <person name="Lundell T."/>
            <person name="Morin E."/>
            <person name="Murat C."/>
            <person name="Riley R."/>
            <person name="Ohm R."/>
            <person name="Sun H."/>
            <person name="Tunlid A."/>
            <person name="Henrissat B."/>
            <person name="Grigoriev I.V."/>
            <person name="Hibbett D.S."/>
            <person name="Martin F."/>
        </authorList>
    </citation>
    <scope>NUCLEOTIDE SEQUENCE [LARGE SCALE GENOMIC DNA]</scope>
    <source>
        <strain evidence="3">Marx 270</strain>
    </source>
</reference>
<dbReference type="Proteomes" id="UP000054217">
    <property type="component" value="Unassembled WGS sequence"/>
</dbReference>
<evidence type="ECO:0000313" key="3">
    <source>
        <dbReference type="Proteomes" id="UP000054217"/>
    </source>
</evidence>
<accession>A0A0C3PPI8</accession>
<dbReference type="InParanoid" id="A0A0C3PPI8"/>
<reference evidence="2 3" key="1">
    <citation type="submission" date="2014-04" db="EMBL/GenBank/DDBJ databases">
        <authorList>
            <consortium name="DOE Joint Genome Institute"/>
            <person name="Kuo A."/>
            <person name="Kohler A."/>
            <person name="Costa M.D."/>
            <person name="Nagy L.G."/>
            <person name="Floudas D."/>
            <person name="Copeland A."/>
            <person name="Barry K.W."/>
            <person name="Cichocki N."/>
            <person name="Veneault-Fourrey C."/>
            <person name="LaButti K."/>
            <person name="Lindquist E.A."/>
            <person name="Lipzen A."/>
            <person name="Lundell T."/>
            <person name="Morin E."/>
            <person name="Murat C."/>
            <person name="Sun H."/>
            <person name="Tunlid A."/>
            <person name="Henrissat B."/>
            <person name="Grigoriev I.V."/>
            <person name="Hibbett D.S."/>
            <person name="Martin F."/>
            <person name="Nordberg H.P."/>
            <person name="Cantor M.N."/>
            <person name="Hua S.X."/>
        </authorList>
    </citation>
    <scope>NUCLEOTIDE SEQUENCE [LARGE SCALE GENOMIC DNA]</scope>
    <source>
        <strain evidence="2 3">Marx 270</strain>
    </source>
</reference>
<dbReference type="HOGENOM" id="CLU_2198049_0_0_1"/>
<evidence type="ECO:0000313" key="2">
    <source>
        <dbReference type="EMBL" id="KIO10831.1"/>
    </source>
</evidence>
<name>A0A0C3PPI8_PISTI</name>
<dbReference type="AlphaFoldDB" id="A0A0C3PPI8"/>
<evidence type="ECO:0000256" key="1">
    <source>
        <dbReference type="SAM" id="MobiDB-lite"/>
    </source>
</evidence>
<sequence>MLHGRGSYRSESGLTVGTCEGDSDGDGKARRLSTVHHCSVGLGLGVHVAAMWRVKLEGTPCQGILREQRSVPCHRIASHHRRFRDLVSIRVQITDSTLLEPGFILTPR</sequence>
<proteinExistence type="predicted"/>
<protein>
    <submittedName>
        <fullName evidence="2">Uncharacterized protein</fullName>
    </submittedName>
</protein>
<gene>
    <name evidence="2" type="ORF">M404DRAFT_877640</name>
</gene>